<keyword evidence="6 10" id="KW-0812">Transmembrane</keyword>
<organism evidence="13 14">
    <name type="scientific">Calderihabitans maritimus</name>
    <dbReference type="NCBI Taxonomy" id="1246530"/>
    <lineage>
        <taxon>Bacteria</taxon>
        <taxon>Bacillati</taxon>
        <taxon>Bacillota</taxon>
        <taxon>Clostridia</taxon>
        <taxon>Neomoorellales</taxon>
        <taxon>Calderihabitantaceae</taxon>
        <taxon>Calderihabitans</taxon>
    </lineage>
</organism>
<dbReference type="GO" id="GO:0051301">
    <property type="term" value="P:cell division"/>
    <property type="evidence" value="ECO:0007669"/>
    <property type="project" value="UniProtKB-KW"/>
</dbReference>
<keyword evidence="5 13" id="KW-0132">Cell division</keyword>
<evidence type="ECO:0000256" key="8">
    <source>
        <dbReference type="ARBA" id="ARBA00023136"/>
    </source>
</evidence>
<feature type="non-terminal residue" evidence="13">
    <location>
        <position position="1"/>
    </location>
</feature>
<keyword evidence="14" id="KW-1185">Reference proteome</keyword>
<dbReference type="GO" id="GO:0005886">
    <property type="term" value="C:plasma membrane"/>
    <property type="evidence" value="ECO:0007669"/>
    <property type="project" value="UniProtKB-SubCell"/>
</dbReference>
<evidence type="ECO:0000259" key="12">
    <source>
        <dbReference type="Pfam" id="PF18075"/>
    </source>
</evidence>
<dbReference type="InterPro" id="IPR058204">
    <property type="entry name" value="FtsX_firmicutes-type"/>
</dbReference>
<comment type="caution">
    <text evidence="13">The sequence shown here is derived from an EMBL/GenBank/DDBJ whole genome shotgun (WGS) entry which is preliminary data.</text>
</comment>
<evidence type="ECO:0000256" key="10">
    <source>
        <dbReference type="SAM" id="Phobius"/>
    </source>
</evidence>
<evidence type="ECO:0000256" key="3">
    <source>
        <dbReference type="ARBA" id="ARBA00021907"/>
    </source>
</evidence>
<sequence length="258" mass="29005">LGLFLLILLNTNYAAKVIESSLEIVVFVEVNTPQEAVEELGEELSQMYNVAEVRFIPKEEGLMFLNRQLGEEHDLLKALAGRNPLPDVYIVKAREPRNVPALANAIEQMSFVEKVKYGKGVVEKLFAVISWLRWIGTLILILLSVGAIFLIAICVRLTVYTRRKEINIMKYVGASDWFIRWPFFLEGMILGFLGSLLAGSSMYFTYDALVRRVKETVPFVPVLEDPVLLWQVVGLLALAGTLMGALASAISVRRFLRV</sequence>
<dbReference type="Gene3D" id="3.30.70.3040">
    <property type="match status" value="1"/>
</dbReference>
<dbReference type="Pfam" id="PF02687">
    <property type="entry name" value="FtsX"/>
    <property type="match status" value="1"/>
</dbReference>
<protein>
    <recommendedName>
        <fullName evidence="3">Cell division protein FtsX</fullName>
    </recommendedName>
</protein>
<feature type="domain" description="FtsX extracellular" evidence="12">
    <location>
        <begin position="22"/>
        <end position="115"/>
    </location>
</feature>
<comment type="subcellular location">
    <subcellularLocation>
        <location evidence="1">Cell membrane</location>
        <topology evidence="1">Multi-pass membrane protein</topology>
    </subcellularLocation>
</comment>
<evidence type="ECO:0000259" key="11">
    <source>
        <dbReference type="Pfam" id="PF02687"/>
    </source>
</evidence>
<evidence type="ECO:0000313" key="13">
    <source>
        <dbReference type="EMBL" id="GAW93172.1"/>
    </source>
</evidence>
<gene>
    <name evidence="13" type="ORF">KKC1_23120</name>
</gene>
<accession>A0A1Z5HUH8</accession>
<comment type="similarity">
    <text evidence="2">Belongs to the ABC-4 integral membrane protein family. FtsX subfamily.</text>
</comment>
<feature type="transmembrane region" description="Helical" evidence="10">
    <location>
        <begin position="181"/>
        <end position="204"/>
    </location>
</feature>
<feature type="transmembrane region" description="Helical" evidence="10">
    <location>
        <begin position="228"/>
        <end position="252"/>
    </location>
</feature>
<keyword evidence="8 10" id="KW-0472">Membrane</keyword>
<dbReference type="Proteomes" id="UP000197032">
    <property type="component" value="Unassembled WGS sequence"/>
</dbReference>
<dbReference type="AlphaFoldDB" id="A0A1Z5HUH8"/>
<evidence type="ECO:0000313" key="14">
    <source>
        <dbReference type="Proteomes" id="UP000197032"/>
    </source>
</evidence>
<dbReference type="InterPro" id="IPR004513">
    <property type="entry name" value="FtsX"/>
</dbReference>
<evidence type="ECO:0000256" key="1">
    <source>
        <dbReference type="ARBA" id="ARBA00004651"/>
    </source>
</evidence>
<feature type="domain" description="ABC3 transporter permease C-terminal" evidence="11">
    <location>
        <begin position="138"/>
        <end position="255"/>
    </location>
</feature>
<dbReference type="PANTHER" id="PTHR47755">
    <property type="entry name" value="CELL DIVISION PROTEIN FTSX"/>
    <property type="match status" value="1"/>
</dbReference>
<proteinExistence type="inferred from homology"/>
<keyword evidence="4" id="KW-1003">Cell membrane</keyword>
<name>A0A1Z5HUH8_9FIRM</name>
<dbReference type="InterPro" id="IPR040690">
    <property type="entry name" value="FtsX_ECD"/>
</dbReference>
<dbReference type="NCBIfam" id="NF038347">
    <property type="entry name" value="FtsX_Gpos"/>
    <property type="match status" value="1"/>
</dbReference>
<dbReference type="InterPro" id="IPR003838">
    <property type="entry name" value="ABC3_permease_C"/>
</dbReference>
<evidence type="ECO:0000256" key="6">
    <source>
        <dbReference type="ARBA" id="ARBA00022692"/>
    </source>
</evidence>
<dbReference type="Pfam" id="PF18075">
    <property type="entry name" value="FtsX_ECD"/>
    <property type="match status" value="1"/>
</dbReference>
<evidence type="ECO:0000256" key="5">
    <source>
        <dbReference type="ARBA" id="ARBA00022618"/>
    </source>
</evidence>
<dbReference type="RefSeq" id="WP_088554368.1">
    <property type="nucleotide sequence ID" value="NZ_BDGJ01000117.1"/>
</dbReference>
<evidence type="ECO:0000256" key="9">
    <source>
        <dbReference type="ARBA" id="ARBA00023306"/>
    </source>
</evidence>
<dbReference type="PIRSF" id="PIRSF003097">
    <property type="entry name" value="FtsX"/>
    <property type="match status" value="1"/>
</dbReference>
<evidence type="ECO:0000256" key="7">
    <source>
        <dbReference type="ARBA" id="ARBA00022989"/>
    </source>
</evidence>
<keyword evidence="7 10" id="KW-1133">Transmembrane helix</keyword>
<keyword evidence="9" id="KW-0131">Cell cycle</keyword>
<evidence type="ECO:0000256" key="2">
    <source>
        <dbReference type="ARBA" id="ARBA00007379"/>
    </source>
</evidence>
<feature type="transmembrane region" description="Helical" evidence="10">
    <location>
        <begin position="131"/>
        <end position="160"/>
    </location>
</feature>
<reference evidence="14" key="1">
    <citation type="journal article" date="2017" name="Appl. Environ. Microbiol.">
        <title>Genomic Analysis of Calderihabitans maritimus KKC1, a Thermophilic, Hydrogenogenic, Carboxydotrophic Bacterium Isolated from Marine Sediment.</title>
        <authorList>
            <person name="Omae K."/>
            <person name="Yoneda Y."/>
            <person name="Fukuyama Y."/>
            <person name="Yoshida T."/>
            <person name="Sako Y."/>
        </authorList>
    </citation>
    <scope>NUCLEOTIDE SEQUENCE [LARGE SCALE GENOMIC DNA]</scope>
    <source>
        <strain evidence="14">KKC1</strain>
    </source>
</reference>
<evidence type="ECO:0000256" key="4">
    <source>
        <dbReference type="ARBA" id="ARBA00022475"/>
    </source>
</evidence>
<dbReference type="EMBL" id="BDGJ01000117">
    <property type="protein sequence ID" value="GAW93172.1"/>
    <property type="molecule type" value="Genomic_DNA"/>
</dbReference>
<dbReference type="PANTHER" id="PTHR47755:SF1">
    <property type="entry name" value="CELL DIVISION PROTEIN FTSX"/>
    <property type="match status" value="1"/>
</dbReference>